<organism evidence="1 2">
    <name type="scientific">Hypoxylon rubiginosum</name>
    <dbReference type="NCBI Taxonomy" id="110542"/>
    <lineage>
        <taxon>Eukaryota</taxon>
        <taxon>Fungi</taxon>
        <taxon>Dikarya</taxon>
        <taxon>Ascomycota</taxon>
        <taxon>Pezizomycotina</taxon>
        <taxon>Sordariomycetes</taxon>
        <taxon>Xylariomycetidae</taxon>
        <taxon>Xylariales</taxon>
        <taxon>Hypoxylaceae</taxon>
        <taxon>Hypoxylon</taxon>
    </lineage>
</organism>
<evidence type="ECO:0000313" key="1">
    <source>
        <dbReference type="EMBL" id="KAI4858532.1"/>
    </source>
</evidence>
<accession>A0ACB9YG83</accession>
<comment type="caution">
    <text evidence="1">The sequence shown here is derived from an EMBL/GenBank/DDBJ whole genome shotgun (WGS) entry which is preliminary data.</text>
</comment>
<reference evidence="1 2" key="1">
    <citation type="journal article" date="2022" name="New Phytol.">
        <title>Ecological generalism drives hyperdiversity of secondary metabolite gene clusters in xylarialean endophytes.</title>
        <authorList>
            <person name="Franco M.E.E."/>
            <person name="Wisecaver J.H."/>
            <person name="Arnold A.E."/>
            <person name="Ju Y.M."/>
            <person name="Slot J.C."/>
            <person name="Ahrendt S."/>
            <person name="Moore L.P."/>
            <person name="Eastman K.E."/>
            <person name="Scott K."/>
            <person name="Konkel Z."/>
            <person name="Mondo S.J."/>
            <person name="Kuo A."/>
            <person name="Hayes R.D."/>
            <person name="Haridas S."/>
            <person name="Andreopoulos B."/>
            <person name="Riley R."/>
            <person name="LaButti K."/>
            <person name="Pangilinan J."/>
            <person name="Lipzen A."/>
            <person name="Amirebrahimi M."/>
            <person name="Yan J."/>
            <person name="Adam C."/>
            <person name="Keymanesh K."/>
            <person name="Ng V."/>
            <person name="Louie K."/>
            <person name="Northen T."/>
            <person name="Drula E."/>
            <person name="Henrissat B."/>
            <person name="Hsieh H.M."/>
            <person name="Youens-Clark K."/>
            <person name="Lutzoni F."/>
            <person name="Miadlikowska J."/>
            <person name="Eastwood D.C."/>
            <person name="Hamelin R.C."/>
            <person name="Grigoriev I.V."/>
            <person name="U'Ren J.M."/>
        </authorList>
    </citation>
    <scope>NUCLEOTIDE SEQUENCE [LARGE SCALE GENOMIC DNA]</scope>
    <source>
        <strain evidence="1 2">CBS 119005</strain>
    </source>
</reference>
<sequence length="1408" mass="157012">MAALSQATARLGGLHPVPCRKQSPSSSPVSSPVNILQIGVSFSNLHCHGFSTSKQHHLTFASYFLTIPRWAVAYFRPGSPSQKVPILDDFEGLILPGQMLLVLGRPGSGCSTFLKALAGNTDGFHIADQANVNYQGHSYRQMHRDFKGKRVYLAEYDSHFPELSLGQTLNFAVSTQERKPQPNAGRNVAALFRLESSSDTKIGNATIRGISGGEKRRTSIAEAFLSGAQVQCWDNSTRGLDSSTARRFVNLLRRATDTRRSTVLMSLYQASEEMYKTFDIVTLLYEGRQIYYGPTDVASSYFTSLGFVRPARATTADFLTSLSNPTERVVRPGYEDQVPRLPKEFAAIWKRSEEAKKLRTDIDAFNSTHPVGTNLPPRGLGSDVELASPRLQASSYPLTLTRQVSICLRRAFQRTRNSIGPVISSIVANSLLGLILGSVFYNLGEQTVSLQSREILLFFALTINAFAPAIEVSQMWAQRPIVEKHSRYAFYHPFTERLASLLNDMPAKIVTCFGLHTGLYFLANLRRTGSAFFTYWLFMFANLVTMSMLFRVVGSVSRTRESTMTPVSILSLLCIIYAGFIVPPDYMVPWLGWFWRINPVAYTYESLLINELSNREFICSILVPDGPSYTEVPLVERTCTTVGSDTGNAYVQGTTYLGLKYGYLPSHLWRNLGILFSMMSFLLLFHLLAAEYIPSQPSRGEVILFLDTREKSPSVIDEEAATANPTPLPEDPKHELEGESDAQPGVTANIANTPDQGRSLYWRNLSYDVKVRDGSRRILSDIDGWVQPGSLTALMGVTGAGKTTLLDVLAGRITVGKVTGEAHISGHSRDASFRRRVGYVQQEDINLPTATVREALQFSALLRQPSTKRTKEKLDDVEDVLRMMNMDHLANAVVGVPGEGLNIEQRKRLSIAVEMVAKPDLLLFLDEPTSGLDSQTAWSICTLLRKLVNDGQTILCTIHQPSSQLFCMFDCILLLDKTGEMLYFGDVGHEASTLVSYFERHGAPKCQDGDNPAEWMLEIVDKRGDAPIGSPEALTWPETWRASHENQAVQNKLDRYQNEPERPTEPSSAEFNHEYAASFGEQMVLVTRRIFQEQWRDPVYLYCKITLCIGLSLINGISFYNTPFDIQGLTSLLFSIFLITQLFGSIDRLIIPRFVSGRQLFESRERNSKLYSWVVLISSTVLVEIFWQTLVSIPIFASWYYPTGLQRNGSDEFGTAERGAATFILIWFFTLWVCTLSQVFAAGIEQAETAMNIVTLFFWLTLVFAGILVSPENLPRFWIFMYRVSPLTYFLEGLAAAGISGASVRCSSIETIEIALPSSLGYHTCGDYLEEYINDAGGFVVNPSATSDCQFCPVSNADAVLASLGMNTQHVWRNVGLIAVYISFNLVAIFAVYWLVRLPKKRKGDQAL</sequence>
<gene>
    <name evidence="1" type="ORF">F4820DRAFT_442294</name>
</gene>
<keyword evidence="2" id="KW-1185">Reference proteome</keyword>
<dbReference type="EMBL" id="MU393737">
    <property type="protein sequence ID" value="KAI4858532.1"/>
    <property type="molecule type" value="Genomic_DNA"/>
</dbReference>
<name>A0ACB9YG83_9PEZI</name>
<proteinExistence type="predicted"/>
<protein>
    <submittedName>
        <fullName evidence="1">P-loop containing nucleoside triphosphate hydrolase protein</fullName>
    </submittedName>
</protein>
<evidence type="ECO:0000313" key="2">
    <source>
        <dbReference type="Proteomes" id="UP001497700"/>
    </source>
</evidence>
<keyword evidence="1" id="KW-0378">Hydrolase</keyword>
<dbReference type="Proteomes" id="UP001497700">
    <property type="component" value="Unassembled WGS sequence"/>
</dbReference>